<evidence type="ECO:0000313" key="3">
    <source>
        <dbReference type="Proteomes" id="UP000667650"/>
    </source>
</evidence>
<comment type="caution">
    <text evidence="2">The sequence shown here is derived from an EMBL/GenBank/DDBJ whole genome shotgun (WGS) entry which is preliminary data.</text>
</comment>
<feature type="domain" description="Metallo-beta-lactamase" evidence="1">
    <location>
        <begin position="87"/>
        <end position="285"/>
    </location>
</feature>
<proteinExistence type="predicted"/>
<dbReference type="RefSeq" id="WP_166524450.1">
    <property type="nucleotide sequence ID" value="NZ_JAAABI010000006.1"/>
</dbReference>
<organism evidence="2 3">
    <name type="scientific">Flagellimonas ochracea</name>
    <dbReference type="NCBI Taxonomy" id="2696472"/>
    <lineage>
        <taxon>Bacteria</taxon>
        <taxon>Pseudomonadati</taxon>
        <taxon>Bacteroidota</taxon>
        <taxon>Flavobacteriia</taxon>
        <taxon>Flavobacteriales</taxon>
        <taxon>Flavobacteriaceae</taxon>
        <taxon>Flagellimonas</taxon>
    </lineage>
</organism>
<dbReference type="InterPro" id="IPR036866">
    <property type="entry name" value="RibonucZ/Hydroxyglut_hydro"/>
</dbReference>
<dbReference type="Pfam" id="PF12706">
    <property type="entry name" value="Lactamase_B_2"/>
    <property type="match status" value="1"/>
</dbReference>
<dbReference type="SUPFAM" id="SSF56281">
    <property type="entry name" value="Metallo-hydrolase/oxidoreductase"/>
    <property type="match status" value="1"/>
</dbReference>
<dbReference type="InterPro" id="IPR001279">
    <property type="entry name" value="Metallo-B-lactamas"/>
</dbReference>
<dbReference type="Proteomes" id="UP000667650">
    <property type="component" value="Unassembled WGS sequence"/>
</dbReference>
<sequence length="321" mass="36290">MKYLLFFTMFCVASCTQEVKQEETIDFNNTERQKSPVSLYVLGTVQDGGSPHIGCQKKCCSTLFKNPNPNRKVVSLGVIDHEHNKSFLFEATPDMTSQLQLLSTFSSEIGIMPNGIFLTHAHIGHYTGLMYLGREALGAKSVPVHAMPRMKQFLETNGPWNQLVALNNITINPLANQKAIRITPNIKVEPFTVPHRDEYSETVGYKISGPKKSVLFIPDIDKWSKWEKDIIQETQKVDVAFLDASFYNGEEINARDINEIPHPFVVESLKLFGALPDQEKAKIHFIHFNHTNALLNQDSEASSTVRRQGFKIATFLQHIDL</sequence>
<evidence type="ECO:0000313" key="2">
    <source>
        <dbReference type="EMBL" id="NAY93037.1"/>
    </source>
</evidence>
<keyword evidence="3" id="KW-1185">Reference proteome</keyword>
<dbReference type="EMBL" id="JAAABI010000006">
    <property type="protein sequence ID" value="NAY93037.1"/>
    <property type="molecule type" value="Genomic_DNA"/>
</dbReference>
<name>A0A964WYL9_9FLAO</name>
<gene>
    <name evidence="2" type="ORF">GTQ34_14020</name>
</gene>
<reference evidence="2" key="1">
    <citation type="submission" date="2020-01" db="EMBL/GenBank/DDBJ databases">
        <title>Muricauda ochracea sp. nov., isolated from a tidal flat of Garorim bay in Korea.</title>
        <authorList>
            <person name="Kim D."/>
            <person name="Yoo Y."/>
            <person name="Kim J.-J."/>
        </authorList>
    </citation>
    <scope>NUCLEOTIDE SEQUENCE</scope>
    <source>
        <strain evidence="2">JGD-17</strain>
    </source>
</reference>
<dbReference type="PANTHER" id="PTHR42663">
    <property type="entry name" value="HYDROLASE C777.06C-RELATED-RELATED"/>
    <property type="match status" value="1"/>
</dbReference>
<dbReference type="PANTHER" id="PTHR42663:SF6">
    <property type="entry name" value="HYDROLASE C777.06C-RELATED"/>
    <property type="match status" value="1"/>
</dbReference>
<dbReference type="AlphaFoldDB" id="A0A964WYL9"/>
<protein>
    <submittedName>
        <fullName evidence="2">Pyrroloquinoline quinone biosynthesis protein PqqB</fullName>
    </submittedName>
</protein>
<accession>A0A964WYL9</accession>
<evidence type="ECO:0000259" key="1">
    <source>
        <dbReference type="Pfam" id="PF12706"/>
    </source>
</evidence>
<dbReference type="Gene3D" id="3.60.15.10">
    <property type="entry name" value="Ribonuclease Z/Hydroxyacylglutathione hydrolase-like"/>
    <property type="match status" value="1"/>
</dbReference>